<reference evidence="2 3" key="1">
    <citation type="submission" date="2023-07" db="EMBL/GenBank/DDBJ databases">
        <title>Sorghum-associated microbial communities from plants grown in Nebraska, USA.</title>
        <authorList>
            <person name="Schachtman D."/>
        </authorList>
    </citation>
    <scope>NUCLEOTIDE SEQUENCE [LARGE SCALE GENOMIC DNA]</scope>
    <source>
        <strain evidence="2 3">BE190</strain>
    </source>
</reference>
<organism evidence="2 3">
    <name type="scientific">Cellvibrio fibrivorans</name>
    <dbReference type="NCBI Taxonomy" id="126350"/>
    <lineage>
        <taxon>Bacteria</taxon>
        <taxon>Pseudomonadati</taxon>
        <taxon>Pseudomonadota</taxon>
        <taxon>Gammaproteobacteria</taxon>
        <taxon>Cellvibrionales</taxon>
        <taxon>Cellvibrionaceae</taxon>
        <taxon>Cellvibrio</taxon>
    </lineage>
</organism>
<feature type="coiled-coil region" evidence="1">
    <location>
        <begin position="435"/>
        <end position="503"/>
    </location>
</feature>
<proteinExistence type="predicted"/>
<dbReference type="Proteomes" id="UP001253595">
    <property type="component" value="Unassembled WGS sequence"/>
</dbReference>
<evidence type="ECO:0000313" key="2">
    <source>
        <dbReference type="EMBL" id="MDR7090413.1"/>
    </source>
</evidence>
<evidence type="ECO:0008006" key="4">
    <source>
        <dbReference type="Google" id="ProtNLM"/>
    </source>
</evidence>
<dbReference type="InterPro" id="IPR012434">
    <property type="entry name" value="DUF1631"/>
</dbReference>
<name>A0ABU1UZ48_9GAMM</name>
<dbReference type="EMBL" id="JAVDVX010000004">
    <property type="protein sequence ID" value="MDR7090413.1"/>
    <property type="molecule type" value="Genomic_DNA"/>
</dbReference>
<sequence>MSEFTLQAIIDGDSLQLSEVFASIAAAESVDPAGLRLQLGAELLRGFIHTNSWDTRLQPLLDEFTSAACAQIAKDDEFYCSAQHPLRVFFSTITPPASHWCKRDSKPNQQLFDKLSALLAFATTYWSASEEQQIAGAANLQQQLDDFTNWLAAEDKRAAMLEARLCETELANLKLISAEARVAEAINHNLAERPLPIELHNAIAITLKSELQYWAFNTDPAELSQLPLWKSWQRLLPALGQLFSGDGIEVDDQLLYDQIPLVLAELERSLQYPNSNAQAYVQLVEQLNHCLMSAIQKQAQECSLFSELANPGGQSDMHTHIPKTLLQQTDSINVGDWIIFNGDGADSIRCKLALKNPAIDQLLFVDHTGRKVMNKNTKDFALCLSTGIARPLLAQDLAAIIYSLLPSLIERANRSVQAQLLLQKNKAEQVVRALIAQQQAAAAAAEVERAAEQARIEEQLEARRAAARKAMMEARALADEKMRREAEQAAEAERLRIEQAATQAAATIAKHQQASQSISELQVGAWLEINSEQNADEKLRAKLSVIISSTGKYIFADQVGRKLAEYTREQLITLMVEEQIKILRNGDNFEDQLAKVIRGLRRDVS</sequence>
<comment type="caution">
    <text evidence="2">The sequence shown here is derived from an EMBL/GenBank/DDBJ whole genome shotgun (WGS) entry which is preliminary data.</text>
</comment>
<keyword evidence="3" id="KW-1185">Reference proteome</keyword>
<keyword evidence="1" id="KW-0175">Coiled coil</keyword>
<dbReference type="RefSeq" id="WP_310072715.1">
    <property type="nucleotide sequence ID" value="NZ_JAVDVX010000004.1"/>
</dbReference>
<protein>
    <recommendedName>
        <fullName evidence="4">DUF1631 domain-containing protein</fullName>
    </recommendedName>
</protein>
<accession>A0ABU1UZ48</accession>
<evidence type="ECO:0000256" key="1">
    <source>
        <dbReference type="SAM" id="Coils"/>
    </source>
</evidence>
<dbReference type="Pfam" id="PF07793">
    <property type="entry name" value="DUF1631"/>
    <property type="match status" value="2"/>
</dbReference>
<evidence type="ECO:0000313" key="3">
    <source>
        <dbReference type="Proteomes" id="UP001253595"/>
    </source>
</evidence>
<gene>
    <name evidence="2" type="ORF">J2X05_002437</name>
</gene>